<dbReference type="Proteomes" id="UP000499080">
    <property type="component" value="Unassembled WGS sequence"/>
</dbReference>
<dbReference type="AlphaFoldDB" id="A0A4Y2UP91"/>
<organism evidence="1 2">
    <name type="scientific">Araneus ventricosus</name>
    <name type="common">Orbweaver spider</name>
    <name type="synonym">Epeira ventricosa</name>
    <dbReference type="NCBI Taxonomy" id="182803"/>
    <lineage>
        <taxon>Eukaryota</taxon>
        <taxon>Metazoa</taxon>
        <taxon>Ecdysozoa</taxon>
        <taxon>Arthropoda</taxon>
        <taxon>Chelicerata</taxon>
        <taxon>Arachnida</taxon>
        <taxon>Araneae</taxon>
        <taxon>Araneomorphae</taxon>
        <taxon>Entelegynae</taxon>
        <taxon>Araneoidea</taxon>
        <taxon>Araneidae</taxon>
        <taxon>Araneus</taxon>
    </lineage>
</organism>
<comment type="caution">
    <text evidence="1">The sequence shown here is derived from an EMBL/GenBank/DDBJ whole genome shotgun (WGS) entry which is preliminary data.</text>
</comment>
<evidence type="ECO:0000313" key="1">
    <source>
        <dbReference type="EMBL" id="GBO13357.1"/>
    </source>
</evidence>
<name>A0A4Y2UP91_ARAVE</name>
<proteinExistence type="predicted"/>
<sequence length="94" mass="10201">MGLAHGLLDGRKMPCSNKDLNSALSAFNFSGEREYTRKHHVTPRPVGENILGRRLDQSSVFDRLGSPWSADAFGVLPAVRAGELSAIEGAVMVY</sequence>
<dbReference type="EMBL" id="BGPR01037692">
    <property type="protein sequence ID" value="GBO13357.1"/>
    <property type="molecule type" value="Genomic_DNA"/>
</dbReference>
<reference evidence="1 2" key="1">
    <citation type="journal article" date="2019" name="Sci. Rep.">
        <title>Orb-weaving spider Araneus ventricosus genome elucidates the spidroin gene catalogue.</title>
        <authorList>
            <person name="Kono N."/>
            <person name="Nakamura H."/>
            <person name="Ohtoshi R."/>
            <person name="Moran D.A.P."/>
            <person name="Shinohara A."/>
            <person name="Yoshida Y."/>
            <person name="Fujiwara M."/>
            <person name="Mori M."/>
            <person name="Tomita M."/>
            <person name="Arakawa K."/>
        </authorList>
    </citation>
    <scope>NUCLEOTIDE SEQUENCE [LARGE SCALE GENOMIC DNA]</scope>
</reference>
<evidence type="ECO:0000313" key="2">
    <source>
        <dbReference type="Proteomes" id="UP000499080"/>
    </source>
</evidence>
<accession>A0A4Y2UP91</accession>
<protein>
    <submittedName>
        <fullName evidence="1">Uncharacterized protein</fullName>
    </submittedName>
</protein>
<keyword evidence="2" id="KW-1185">Reference proteome</keyword>
<gene>
    <name evidence="1" type="ORF">AVEN_73555_1</name>
</gene>